<feature type="region of interest" description="Disordered" evidence="5">
    <location>
        <begin position="509"/>
        <end position="537"/>
    </location>
</feature>
<dbReference type="Pfam" id="PF00641">
    <property type="entry name" value="Zn_ribbon_RanBP"/>
    <property type="match status" value="2"/>
</dbReference>
<reference evidence="7 8" key="1">
    <citation type="journal article" date="2021" name="BMC Genomics">
        <title>Datura genome reveals duplications of psychoactive alkaloid biosynthetic genes and high mutation rate following tissue culture.</title>
        <authorList>
            <person name="Rajewski A."/>
            <person name="Carter-House D."/>
            <person name="Stajich J."/>
            <person name="Litt A."/>
        </authorList>
    </citation>
    <scope>NUCLEOTIDE SEQUENCE [LARGE SCALE GENOMIC DNA]</scope>
    <source>
        <strain evidence="7">AR-01</strain>
    </source>
</reference>
<sequence length="744" mass="83492">MVSTLSNPICLPFYFGKENNDGVQANVHAPRFFFRAPATFHHHRYRVLDHDNSSTVDLMKYILSYASKPTVSSERNSIYSRELIESSCRNLLRELVEVSCRASAVDLPPAEKYQFSGRYGQTPRPIRQHIVMKRGDWICQKCNLMNFARNNKCLECEEPRPRRQMTGGEWECPQCYFFNYGRNVVCLRCDFRRPAGASPGTTHSSAEARYNGNSAYPNGIDIKLAENEKAERWFSKVSQMNNPSDMDSAAADEDFPEIMPLRKGESKFVVSSRKTPSERRLAYTPYKGNFGNNGIPEGNTLTDGAHSILDTSMKQNMDQMSGTSHKDIDADKSSESAIHHSGKCSNYIPFVPLPTDMFNKKNRTSVMGEKLKEEVGVSHTPEVSHQTCSASLVNDFGKSVEKLQSNHPLSEDKEREQAEKSESWFKKISELHDVKDLPSAISDDEFPEIMPMRKGENRFVVSKKKDRSLTSPMYKRQVAMEQANNSNFVPFVPFPPGYFAKTDTQQADITDSSSLSRVGTSSTSCNSDHKGSPLNPLPQTYCEKADVGKTHLQSDDPGYKVTDCITSQTPDDQFTSSRFVSPNFSGDQGVPRVGNLGETTLASEACSTDRRDSRNSGKEDVSPLENSGVGSPQLPGTQNVRSGWPGKSLEGSAVKEPAPLDMSEEAKAERWFRRVAQIKDISELSQIPDEDFPLIMPMRKGVNRFVVSKRKTPLERRLTSTQYRRNLPVESSDPMKRENDNGDK</sequence>
<feature type="domain" description="RanBP2-type" evidence="6">
    <location>
        <begin position="133"/>
        <end position="162"/>
    </location>
</feature>
<name>A0ABS8TB69_DATST</name>
<feature type="compositionally biased region" description="Polar residues" evidence="5">
    <location>
        <begin position="597"/>
        <end position="606"/>
    </location>
</feature>
<dbReference type="EMBL" id="JACEIK010001363">
    <property type="protein sequence ID" value="MCD7468682.1"/>
    <property type="molecule type" value="Genomic_DNA"/>
</dbReference>
<feature type="region of interest" description="Disordered" evidence="5">
    <location>
        <begin position="570"/>
        <end position="664"/>
    </location>
</feature>
<dbReference type="InterPro" id="IPR001876">
    <property type="entry name" value="Znf_RanBP2"/>
</dbReference>
<dbReference type="Gene3D" id="4.10.1060.10">
    <property type="entry name" value="Zinc finger, RanBP2-type"/>
    <property type="match status" value="2"/>
</dbReference>
<feature type="compositionally biased region" description="Low complexity" evidence="5">
    <location>
        <begin position="510"/>
        <end position="524"/>
    </location>
</feature>
<protein>
    <recommendedName>
        <fullName evidence="6">RanBP2-type domain-containing protein</fullName>
    </recommendedName>
</protein>
<gene>
    <name evidence="7" type="ORF">HAX54_007079</name>
</gene>
<evidence type="ECO:0000259" key="6">
    <source>
        <dbReference type="PROSITE" id="PS50199"/>
    </source>
</evidence>
<feature type="compositionally biased region" description="Polar residues" evidence="5">
    <location>
        <begin position="624"/>
        <end position="641"/>
    </location>
</feature>
<feature type="domain" description="RanBP2-type" evidence="6">
    <location>
        <begin position="166"/>
        <end position="195"/>
    </location>
</feature>
<dbReference type="InterPro" id="IPR036443">
    <property type="entry name" value="Znf_RanBP2_sf"/>
</dbReference>
<dbReference type="Proteomes" id="UP000823775">
    <property type="component" value="Unassembled WGS sequence"/>
</dbReference>
<evidence type="ECO:0000313" key="7">
    <source>
        <dbReference type="EMBL" id="MCD7468682.1"/>
    </source>
</evidence>
<feature type="compositionally biased region" description="Basic and acidic residues" evidence="5">
    <location>
        <begin position="607"/>
        <end position="621"/>
    </location>
</feature>
<keyword evidence="2 4" id="KW-0863">Zinc-finger</keyword>
<evidence type="ECO:0000313" key="8">
    <source>
        <dbReference type="Proteomes" id="UP000823775"/>
    </source>
</evidence>
<keyword evidence="8" id="KW-1185">Reference proteome</keyword>
<evidence type="ECO:0000256" key="5">
    <source>
        <dbReference type="SAM" id="MobiDB-lite"/>
    </source>
</evidence>
<evidence type="ECO:0000256" key="2">
    <source>
        <dbReference type="ARBA" id="ARBA00022771"/>
    </source>
</evidence>
<evidence type="ECO:0000256" key="3">
    <source>
        <dbReference type="ARBA" id="ARBA00022833"/>
    </source>
</evidence>
<dbReference type="PROSITE" id="PS50199">
    <property type="entry name" value="ZF_RANBP2_2"/>
    <property type="match status" value="2"/>
</dbReference>
<comment type="caution">
    <text evidence="7">The sequence shown here is derived from an EMBL/GenBank/DDBJ whole genome shotgun (WGS) entry which is preliminary data.</text>
</comment>
<dbReference type="SUPFAM" id="SSF90209">
    <property type="entry name" value="Ran binding protein zinc finger-like"/>
    <property type="match status" value="1"/>
</dbReference>
<evidence type="ECO:0000256" key="4">
    <source>
        <dbReference type="PROSITE-ProRule" id="PRU00322"/>
    </source>
</evidence>
<proteinExistence type="predicted"/>
<accession>A0ABS8TB69</accession>
<feature type="compositionally biased region" description="Basic and acidic residues" evidence="5">
    <location>
        <begin position="733"/>
        <end position="744"/>
    </location>
</feature>
<dbReference type="SMART" id="SM00547">
    <property type="entry name" value="ZnF_RBZ"/>
    <property type="match status" value="2"/>
</dbReference>
<feature type="compositionally biased region" description="Polar residues" evidence="5">
    <location>
        <begin position="570"/>
        <end position="586"/>
    </location>
</feature>
<organism evidence="7 8">
    <name type="scientific">Datura stramonium</name>
    <name type="common">Jimsonweed</name>
    <name type="synonym">Common thornapple</name>
    <dbReference type="NCBI Taxonomy" id="4076"/>
    <lineage>
        <taxon>Eukaryota</taxon>
        <taxon>Viridiplantae</taxon>
        <taxon>Streptophyta</taxon>
        <taxon>Embryophyta</taxon>
        <taxon>Tracheophyta</taxon>
        <taxon>Spermatophyta</taxon>
        <taxon>Magnoliopsida</taxon>
        <taxon>eudicotyledons</taxon>
        <taxon>Gunneridae</taxon>
        <taxon>Pentapetalae</taxon>
        <taxon>asterids</taxon>
        <taxon>lamiids</taxon>
        <taxon>Solanales</taxon>
        <taxon>Solanaceae</taxon>
        <taxon>Solanoideae</taxon>
        <taxon>Datureae</taxon>
        <taxon>Datura</taxon>
    </lineage>
</organism>
<evidence type="ECO:0000256" key="1">
    <source>
        <dbReference type="ARBA" id="ARBA00022723"/>
    </source>
</evidence>
<dbReference type="PANTHER" id="PTHR23111:SF30">
    <property type="entry name" value="ZINC FINGER PROTEIN VAR3, CHLOROPLASTIC"/>
    <property type="match status" value="1"/>
</dbReference>
<keyword evidence="3" id="KW-0862">Zinc</keyword>
<dbReference type="PANTHER" id="PTHR23111">
    <property type="entry name" value="ZINC FINGER PROTEIN"/>
    <property type="match status" value="1"/>
</dbReference>
<dbReference type="PROSITE" id="PS01358">
    <property type="entry name" value="ZF_RANBP2_1"/>
    <property type="match status" value="2"/>
</dbReference>
<feature type="region of interest" description="Disordered" evidence="5">
    <location>
        <begin position="712"/>
        <end position="744"/>
    </location>
</feature>
<keyword evidence="1" id="KW-0479">Metal-binding</keyword>